<dbReference type="RefSeq" id="WP_072843400.1">
    <property type="nucleotide sequence ID" value="NZ_FNAB01000003.1"/>
</dbReference>
<evidence type="ECO:0000313" key="4">
    <source>
        <dbReference type="Proteomes" id="UP000199417"/>
    </source>
</evidence>
<organism evidence="3 4">
    <name type="scientific">Rhodococcus tukisamuensis</name>
    <dbReference type="NCBI Taxonomy" id="168276"/>
    <lineage>
        <taxon>Bacteria</taxon>
        <taxon>Bacillati</taxon>
        <taxon>Actinomycetota</taxon>
        <taxon>Actinomycetes</taxon>
        <taxon>Mycobacteriales</taxon>
        <taxon>Nocardiaceae</taxon>
        <taxon>Rhodococcus</taxon>
    </lineage>
</organism>
<dbReference type="GO" id="GO:0003677">
    <property type="term" value="F:DNA binding"/>
    <property type="evidence" value="ECO:0007669"/>
    <property type="project" value="UniProtKB-KW"/>
</dbReference>
<dbReference type="InterPro" id="IPR036388">
    <property type="entry name" value="WH-like_DNA-bd_sf"/>
</dbReference>
<dbReference type="InterPro" id="IPR036390">
    <property type="entry name" value="WH_DNA-bd_sf"/>
</dbReference>
<accession>A0A1G6SG68</accession>
<dbReference type="Pfam" id="PF10400">
    <property type="entry name" value="Vir_act_alpha_C"/>
    <property type="match status" value="1"/>
</dbReference>
<dbReference type="SUPFAM" id="SSF46785">
    <property type="entry name" value="Winged helix' DNA-binding domain"/>
    <property type="match status" value="1"/>
</dbReference>
<dbReference type="Proteomes" id="UP000199417">
    <property type="component" value="Unassembled WGS sequence"/>
</dbReference>
<dbReference type="PANTHER" id="PTHR43252">
    <property type="entry name" value="TRANSCRIPTIONAL REGULATOR YQJI"/>
    <property type="match status" value="1"/>
</dbReference>
<sequence>MDISNSGHVVLGMLFVGSRSGYEIRKSAELSLRHFWSISPPQIYTELGKLEEAGLVEGSDDHQGNRRRRLFTVTPAGREALHRWVLDEGDSDFEMRDLLQVKLFFADVLEPDEVPVLLEQIRARSRRILRKFELEVSPAARKTVERHGAAFPPRVADLHVELHQYLLSWCDRVEQEYRHGSD</sequence>
<dbReference type="AlphaFoldDB" id="A0A1G6SG68"/>
<protein>
    <submittedName>
        <fullName evidence="3">DNA-binding transcriptional regulator, PadR family</fullName>
    </submittedName>
</protein>
<proteinExistence type="predicted"/>
<gene>
    <name evidence="3" type="ORF">SAMN05444580_103127</name>
</gene>
<dbReference type="InterPro" id="IPR005149">
    <property type="entry name" value="Tscrpt_reg_PadR_N"/>
</dbReference>
<dbReference type="PANTHER" id="PTHR43252:SF2">
    <property type="entry name" value="TRANSCRIPTION REGULATOR, PADR-LIKE FAMILY"/>
    <property type="match status" value="1"/>
</dbReference>
<keyword evidence="4" id="KW-1185">Reference proteome</keyword>
<keyword evidence="3" id="KW-0238">DNA-binding</keyword>
<feature type="domain" description="Transcription regulator PadR C-terminal" evidence="2">
    <location>
        <begin position="95"/>
        <end position="176"/>
    </location>
</feature>
<evidence type="ECO:0000259" key="1">
    <source>
        <dbReference type="Pfam" id="PF03551"/>
    </source>
</evidence>
<dbReference type="InterPro" id="IPR018309">
    <property type="entry name" value="Tscrpt_reg_PadR_C"/>
</dbReference>
<name>A0A1G6SG68_9NOCA</name>
<dbReference type="EMBL" id="FNAB01000003">
    <property type="protein sequence ID" value="SDD15763.1"/>
    <property type="molecule type" value="Genomic_DNA"/>
</dbReference>
<dbReference type="STRING" id="168276.SAMN05444580_103127"/>
<dbReference type="Pfam" id="PF03551">
    <property type="entry name" value="PadR"/>
    <property type="match status" value="1"/>
</dbReference>
<evidence type="ECO:0000313" key="3">
    <source>
        <dbReference type="EMBL" id="SDD15763.1"/>
    </source>
</evidence>
<feature type="domain" description="Transcription regulator PadR N-terminal" evidence="1">
    <location>
        <begin position="10"/>
        <end position="82"/>
    </location>
</feature>
<reference evidence="3 4" key="1">
    <citation type="submission" date="2016-10" db="EMBL/GenBank/DDBJ databases">
        <authorList>
            <person name="de Groot N.N."/>
        </authorList>
    </citation>
    <scope>NUCLEOTIDE SEQUENCE [LARGE SCALE GENOMIC DNA]</scope>
    <source>
        <strain evidence="3 4">JCM 11308</strain>
    </source>
</reference>
<evidence type="ECO:0000259" key="2">
    <source>
        <dbReference type="Pfam" id="PF10400"/>
    </source>
</evidence>
<dbReference type="Gene3D" id="1.10.10.10">
    <property type="entry name" value="Winged helix-like DNA-binding domain superfamily/Winged helix DNA-binding domain"/>
    <property type="match status" value="1"/>
</dbReference>